<evidence type="ECO:0000313" key="9">
    <source>
        <dbReference type="EMBL" id="MDP9848074.1"/>
    </source>
</evidence>
<proteinExistence type="predicted"/>
<keyword evidence="4 7" id="KW-0812">Transmembrane</keyword>
<dbReference type="InterPro" id="IPR036259">
    <property type="entry name" value="MFS_trans_sf"/>
</dbReference>
<evidence type="ECO:0000256" key="7">
    <source>
        <dbReference type="SAM" id="Phobius"/>
    </source>
</evidence>
<dbReference type="InterPro" id="IPR011701">
    <property type="entry name" value="MFS"/>
</dbReference>
<dbReference type="PANTHER" id="PTHR42718">
    <property type="entry name" value="MAJOR FACILITATOR SUPERFAMILY MULTIDRUG TRANSPORTER MFSC"/>
    <property type="match status" value="1"/>
</dbReference>
<dbReference type="InterPro" id="IPR020846">
    <property type="entry name" value="MFS_dom"/>
</dbReference>
<dbReference type="Gene3D" id="1.20.1250.20">
    <property type="entry name" value="MFS general substrate transporter like domains"/>
    <property type="match status" value="1"/>
</dbReference>
<keyword evidence="2" id="KW-0813">Transport</keyword>
<evidence type="ECO:0000259" key="8">
    <source>
        <dbReference type="PROSITE" id="PS50850"/>
    </source>
</evidence>
<organism evidence="9 10">
    <name type="scientific">Streptosporangium lutulentum</name>
    <dbReference type="NCBI Taxonomy" id="1461250"/>
    <lineage>
        <taxon>Bacteria</taxon>
        <taxon>Bacillati</taxon>
        <taxon>Actinomycetota</taxon>
        <taxon>Actinomycetes</taxon>
        <taxon>Streptosporangiales</taxon>
        <taxon>Streptosporangiaceae</taxon>
        <taxon>Streptosporangium</taxon>
    </lineage>
</organism>
<feature type="transmembrane region" description="Helical" evidence="7">
    <location>
        <begin position="228"/>
        <end position="244"/>
    </location>
</feature>
<dbReference type="Pfam" id="PF07690">
    <property type="entry name" value="MFS_1"/>
    <property type="match status" value="1"/>
</dbReference>
<dbReference type="SUPFAM" id="SSF103473">
    <property type="entry name" value="MFS general substrate transporter"/>
    <property type="match status" value="1"/>
</dbReference>
<reference evidence="9 10" key="1">
    <citation type="submission" date="2023-07" db="EMBL/GenBank/DDBJ databases">
        <title>Sequencing the genomes of 1000 actinobacteria strains.</title>
        <authorList>
            <person name="Klenk H.-P."/>
        </authorList>
    </citation>
    <scope>NUCLEOTIDE SEQUENCE [LARGE SCALE GENOMIC DNA]</scope>
    <source>
        <strain evidence="9 10">DSM 46740</strain>
    </source>
</reference>
<name>A0ABT9QQ10_9ACTN</name>
<feature type="transmembrane region" description="Helical" evidence="7">
    <location>
        <begin position="47"/>
        <end position="65"/>
    </location>
</feature>
<evidence type="ECO:0000256" key="6">
    <source>
        <dbReference type="ARBA" id="ARBA00023136"/>
    </source>
</evidence>
<feature type="transmembrane region" description="Helical" evidence="7">
    <location>
        <begin position="102"/>
        <end position="123"/>
    </location>
</feature>
<evidence type="ECO:0000256" key="3">
    <source>
        <dbReference type="ARBA" id="ARBA00022475"/>
    </source>
</evidence>
<keyword evidence="10" id="KW-1185">Reference proteome</keyword>
<evidence type="ECO:0000313" key="10">
    <source>
        <dbReference type="Proteomes" id="UP001225356"/>
    </source>
</evidence>
<feature type="transmembrane region" description="Helical" evidence="7">
    <location>
        <begin position="473"/>
        <end position="493"/>
    </location>
</feature>
<feature type="transmembrane region" description="Helical" evidence="7">
    <location>
        <begin position="77"/>
        <end position="96"/>
    </location>
</feature>
<keyword evidence="6 7" id="KW-0472">Membrane</keyword>
<comment type="subcellular location">
    <subcellularLocation>
        <location evidence="1">Cell membrane</location>
        <topology evidence="1">Multi-pass membrane protein</topology>
    </subcellularLocation>
</comment>
<dbReference type="Proteomes" id="UP001225356">
    <property type="component" value="Unassembled WGS sequence"/>
</dbReference>
<accession>A0ABT9QQ10</accession>
<feature type="transmembrane region" description="Helical" evidence="7">
    <location>
        <begin position="265"/>
        <end position="290"/>
    </location>
</feature>
<feature type="transmembrane region" description="Helical" evidence="7">
    <location>
        <begin position="331"/>
        <end position="349"/>
    </location>
</feature>
<feature type="transmembrane region" description="Helical" evidence="7">
    <location>
        <begin position="197"/>
        <end position="216"/>
    </location>
</feature>
<feature type="transmembrane region" description="Helical" evidence="7">
    <location>
        <begin position="135"/>
        <end position="155"/>
    </location>
</feature>
<gene>
    <name evidence="9" type="ORF">J2853_007285</name>
</gene>
<keyword evidence="3" id="KW-1003">Cell membrane</keyword>
<dbReference type="PANTHER" id="PTHR42718:SF47">
    <property type="entry name" value="METHYL VIOLOGEN RESISTANCE PROTEIN SMVA"/>
    <property type="match status" value="1"/>
</dbReference>
<evidence type="ECO:0000256" key="5">
    <source>
        <dbReference type="ARBA" id="ARBA00022989"/>
    </source>
</evidence>
<keyword evidence="5 7" id="KW-1133">Transmembrane helix</keyword>
<evidence type="ECO:0000256" key="2">
    <source>
        <dbReference type="ARBA" id="ARBA00022448"/>
    </source>
</evidence>
<feature type="domain" description="Major facilitator superfamily (MFS) profile" evidence="8">
    <location>
        <begin position="11"/>
        <end position="496"/>
    </location>
</feature>
<sequence length="518" mass="53790">MTSSAPRKWGTLVIACLAVLLLAIDLTVLHLAAPKLVEDMRPSATQFLWIVDVYGFALAGLLITMGNVGDRIGRKRLLLIGMAAFAVASVLTAYAPTPEWLIAARVLLGVAGATIMPSTLSMIRNVFTNPRERATAVGIWSSISAMGFALGPVIGGALLNHFWWGSVFLLNVPIAVLIIIVGLLVLPESRNPRPGRLDLVSVPLSIVGIVSAVYALKTGAHDGLAQSGFWVAAALALVTLTLFTRRQTRLAAPLIDVRLFRHRAFSGAVGANLMCVFSMLASSLAFAQYFQLVLGWSPLISGLASLPGGVSAAVGGGLAAPLVGAIGRARVVSLGLLLCAIGYLLYSRIEMDSGYAYMVLAMVVAGVGMGFTFAVTNDTILASVPKEQAGAASAISETGFEIGGALGIAVLGTVLNSTYRNNLELPAGVPAEAAAQIRESLGGALEIAATLPGRLGEAVAASARQTFLDSMQMTMVTGAILLAVLAGVVLFALRGVPKVIPEVILDDEGRVQDEPAAV</sequence>
<protein>
    <submittedName>
        <fullName evidence="9">DHA2 family multidrug resistance protein-like MFS transporter</fullName>
    </submittedName>
</protein>
<dbReference type="EMBL" id="JAUSQU010000001">
    <property type="protein sequence ID" value="MDP9848074.1"/>
    <property type="molecule type" value="Genomic_DNA"/>
</dbReference>
<feature type="transmembrane region" description="Helical" evidence="7">
    <location>
        <begin position="161"/>
        <end position="185"/>
    </location>
</feature>
<dbReference type="PROSITE" id="PS50850">
    <property type="entry name" value="MFS"/>
    <property type="match status" value="1"/>
</dbReference>
<dbReference type="CDD" id="cd17321">
    <property type="entry name" value="MFS_MMR_MDR_like"/>
    <property type="match status" value="1"/>
</dbReference>
<evidence type="ECO:0000256" key="4">
    <source>
        <dbReference type="ARBA" id="ARBA00022692"/>
    </source>
</evidence>
<dbReference type="RefSeq" id="WP_307565119.1">
    <property type="nucleotide sequence ID" value="NZ_JAUSQU010000001.1"/>
</dbReference>
<feature type="transmembrane region" description="Helical" evidence="7">
    <location>
        <begin position="296"/>
        <end position="319"/>
    </location>
</feature>
<evidence type="ECO:0000256" key="1">
    <source>
        <dbReference type="ARBA" id="ARBA00004651"/>
    </source>
</evidence>
<feature type="transmembrane region" description="Helical" evidence="7">
    <location>
        <begin position="355"/>
        <end position="376"/>
    </location>
</feature>
<dbReference type="PRINTS" id="PR01036">
    <property type="entry name" value="TCRTETB"/>
</dbReference>
<comment type="caution">
    <text evidence="9">The sequence shown here is derived from an EMBL/GenBank/DDBJ whole genome shotgun (WGS) entry which is preliminary data.</text>
</comment>
<dbReference type="Gene3D" id="1.20.1720.10">
    <property type="entry name" value="Multidrug resistance protein D"/>
    <property type="match status" value="1"/>
</dbReference>